<organism evidence="1 2">
    <name type="scientific">Tagetes erecta</name>
    <name type="common">African marigold</name>
    <dbReference type="NCBI Taxonomy" id="13708"/>
    <lineage>
        <taxon>Eukaryota</taxon>
        <taxon>Viridiplantae</taxon>
        <taxon>Streptophyta</taxon>
        <taxon>Embryophyta</taxon>
        <taxon>Tracheophyta</taxon>
        <taxon>Spermatophyta</taxon>
        <taxon>Magnoliopsida</taxon>
        <taxon>eudicotyledons</taxon>
        <taxon>Gunneridae</taxon>
        <taxon>Pentapetalae</taxon>
        <taxon>asterids</taxon>
        <taxon>campanulids</taxon>
        <taxon>Asterales</taxon>
        <taxon>Asteraceae</taxon>
        <taxon>Asteroideae</taxon>
        <taxon>Heliantheae alliance</taxon>
        <taxon>Tageteae</taxon>
        <taxon>Tagetes</taxon>
    </lineage>
</organism>
<reference evidence="1" key="1">
    <citation type="journal article" date="2023" name="bioRxiv">
        <title>Improved chromosome-level genome assembly for marigold (Tagetes erecta).</title>
        <authorList>
            <person name="Jiang F."/>
            <person name="Yuan L."/>
            <person name="Wang S."/>
            <person name="Wang H."/>
            <person name="Xu D."/>
            <person name="Wang A."/>
            <person name="Fan W."/>
        </authorList>
    </citation>
    <scope>NUCLEOTIDE SEQUENCE</scope>
    <source>
        <strain evidence="1">WSJ</strain>
        <tissue evidence="1">Leaf</tissue>
    </source>
</reference>
<sequence length="66" mass="7207">MLHRLPEITISLVTVELVSGEGFDFGANNLLRVLILGQIVFVNTGNLKVTKSVTEVNMGLLLVKKI</sequence>
<accession>A0AAD8K7C6</accession>
<keyword evidence="2" id="KW-1185">Reference proteome</keyword>
<comment type="caution">
    <text evidence="1">The sequence shown here is derived from an EMBL/GenBank/DDBJ whole genome shotgun (WGS) entry which is preliminary data.</text>
</comment>
<protein>
    <submittedName>
        <fullName evidence="1">Uncharacterized protein</fullName>
    </submittedName>
</protein>
<dbReference type="Proteomes" id="UP001229421">
    <property type="component" value="Unassembled WGS sequence"/>
</dbReference>
<proteinExistence type="predicted"/>
<evidence type="ECO:0000313" key="1">
    <source>
        <dbReference type="EMBL" id="KAK1415841.1"/>
    </source>
</evidence>
<evidence type="ECO:0000313" key="2">
    <source>
        <dbReference type="Proteomes" id="UP001229421"/>
    </source>
</evidence>
<name>A0AAD8K7C6_TARER</name>
<dbReference type="AlphaFoldDB" id="A0AAD8K7C6"/>
<gene>
    <name evidence="1" type="ORF">QVD17_31629</name>
</gene>
<dbReference type="EMBL" id="JAUHHV010000008">
    <property type="protein sequence ID" value="KAK1415841.1"/>
    <property type="molecule type" value="Genomic_DNA"/>
</dbReference>